<evidence type="ECO:0000313" key="4">
    <source>
        <dbReference type="Proteomes" id="UP000305888"/>
    </source>
</evidence>
<evidence type="ECO:0000313" key="3">
    <source>
        <dbReference type="EMBL" id="QDL93920.1"/>
    </source>
</evidence>
<geneLocation type="plasmid" evidence="4">
    <name>pd4m1a</name>
</geneLocation>
<dbReference type="InterPro" id="IPR013108">
    <property type="entry name" value="Amidohydro_3"/>
</dbReference>
<feature type="region of interest" description="Disordered" evidence="1">
    <location>
        <begin position="195"/>
        <end position="223"/>
    </location>
</feature>
<keyword evidence="3" id="KW-0614">Plasmid</keyword>
<dbReference type="Gene3D" id="3.20.20.140">
    <property type="entry name" value="Metal-dependent hydrolases"/>
    <property type="match status" value="1"/>
</dbReference>
<accession>A0A5B8G204</accession>
<dbReference type="Pfam" id="PF07969">
    <property type="entry name" value="Amidohydro_3"/>
    <property type="match status" value="1"/>
</dbReference>
<dbReference type="InterPro" id="IPR032466">
    <property type="entry name" value="Metal_Hydrolase"/>
</dbReference>
<dbReference type="GO" id="GO:0016810">
    <property type="term" value="F:hydrolase activity, acting on carbon-nitrogen (but not peptide) bonds"/>
    <property type="evidence" value="ECO:0007669"/>
    <property type="project" value="InterPro"/>
</dbReference>
<dbReference type="KEGG" id="ppru:FDP22_18755"/>
<dbReference type="AlphaFoldDB" id="A0A5B8G204"/>
<dbReference type="SUPFAM" id="SSF51556">
    <property type="entry name" value="Metallo-dependent hydrolases"/>
    <property type="match status" value="1"/>
</dbReference>
<sequence length="560" mass="59395">MGETADIIITNGILITMDESRPRAEALAIAGGRIVAVGDAEGIAPLAGPRTRVVDARGATVLPGFNEAHIHIFPGSVALDQLSLAGVTGEAALRAQVRARDAAAPGPGLLIGKSCDYTILGTERSLDRGLLDEILPDRPLLLVAPDHHTAWANTAALTAAGLLHGRALPAGNEIVMGADGLATGELRENAAFGPVEAIGPTGGREGAGLVTGRDPEPAPGTAEREADLAALRKGLAHLASHGITSFQNMDGNPYQLDLLSELERRGELLCRARVPFHFVPEMPLSALDTASEMAARHGSPRLSSGTVKLFIDGVLDGWTALMAEPYADRPDWCGEPRFEEERFHAIIAEADRRGLQVAVHAIGDRAVNMVLDGYEKARAANGPRDSRHRVEHIEVALASDIPRFAELGVIASVQPPHPPGQAGLPLEPTLSRIGKPRWPLAYPWAALRAAGAGMLFASDWPVSPVDPLAGVAAAMTRPKWDADQPDNRQTLMQALEGYTLAGAKAEFREHEKGRLAPGFLADIVVLDDDLEAADPEEFPEIRPVLTICDGAVTFEDEDAF</sequence>
<protein>
    <submittedName>
        <fullName evidence="3">Amidohydrolase</fullName>
    </submittedName>
</protein>
<dbReference type="Gene3D" id="3.10.310.70">
    <property type="match status" value="1"/>
</dbReference>
<feature type="domain" description="Amidohydrolase 3" evidence="2">
    <location>
        <begin position="52"/>
        <end position="554"/>
    </location>
</feature>
<dbReference type="PANTHER" id="PTHR22642">
    <property type="entry name" value="IMIDAZOLONEPROPIONASE"/>
    <property type="match status" value="1"/>
</dbReference>
<organism evidence="3 4">
    <name type="scientific">Paroceanicella profunda</name>
    <dbReference type="NCBI Taxonomy" id="2579971"/>
    <lineage>
        <taxon>Bacteria</taxon>
        <taxon>Pseudomonadati</taxon>
        <taxon>Pseudomonadota</taxon>
        <taxon>Alphaproteobacteria</taxon>
        <taxon>Rhodobacterales</taxon>
        <taxon>Paracoccaceae</taxon>
        <taxon>Paroceanicella</taxon>
    </lineage>
</organism>
<name>A0A5B8G204_9RHOB</name>
<keyword evidence="4" id="KW-1185">Reference proteome</keyword>
<dbReference type="InterPro" id="IPR033932">
    <property type="entry name" value="YtcJ-like"/>
</dbReference>
<dbReference type="InterPro" id="IPR011059">
    <property type="entry name" value="Metal-dep_hydrolase_composite"/>
</dbReference>
<dbReference type="OrthoDB" id="9811399at2"/>
<evidence type="ECO:0000256" key="1">
    <source>
        <dbReference type="SAM" id="MobiDB-lite"/>
    </source>
</evidence>
<dbReference type="EMBL" id="CP040819">
    <property type="protein sequence ID" value="QDL93920.1"/>
    <property type="molecule type" value="Genomic_DNA"/>
</dbReference>
<reference evidence="3 4" key="1">
    <citation type="submission" date="2019-06" db="EMBL/GenBank/DDBJ databases">
        <title>Genome sequence of Rhodobacteraceae bacterium D4M1.</title>
        <authorList>
            <person name="Cao J."/>
        </authorList>
    </citation>
    <scope>NUCLEOTIDE SEQUENCE [LARGE SCALE GENOMIC DNA]</scope>
    <source>
        <strain evidence="3 4">D4M1</strain>
        <plasmid evidence="4">pd4m1a</plasmid>
    </source>
</reference>
<dbReference type="CDD" id="cd01300">
    <property type="entry name" value="YtcJ_like"/>
    <property type="match status" value="1"/>
</dbReference>
<evidence type="ECO:0000259" key="2">
    <source>
        <dbReference type="Pfam" id="PF07969"/>
    </source>
</evidence>
<proteinExistence type="predicted"/>
<dbReference type="Proteomes" id="UP000305888">
    <property type="component" value="Plasmid pD4M1A"/>
</dbReference>
<gene>
    <name evidence="3" type="ORF">FDP22_18755</name>
</gene>
<dbReference type="PANTHER" id="PTHR22642:SF2">
    <property type="entry name" value="PROTEIN LONG AFTER FAR-RED 3"/>
    <property type="match status" value="1"/>
</dbReference>
<dbReference type="SUPFAM" id="SSF51338">
    <property type="entry name" value="Composite domain of metallo-dependent hydrolases"/>
    <property type="match status" value="1"/>
</dbReference>
<dbReference type="RefSeq" id="WP_138573746.1">
    <property type="nucleotide sequence ID" value="NZ_CP040819.1"/>
</dbReference>
<dbReference type="Gene3D" id="2.30.40.10">
    <property type="entry name" value="Urease, subunit C, domain 1"/>
    <property type="match status" value="1"/>
</dbReference>
<keyword evidence="3" id="KW-0378">Hydrolase</keyword>